<evidence type="ECO:0000313" key="2">
    <source>
        <dbReference type="EMBL" id="KAG8099879.1"/>
    </source>
</evidence>
<dbReference type="OrthoDB" id="1931687at2759"/>
<evidence type="ECO:0000313" key="3">
    <source>
        <dbReference type="Proteomes" id="UP000729402"/>
    </source>
</evidence>
<protein>
    <recommendedName>
        <fullName evidence="4">DUF4219 domain-containing protein</fullName>
    </recommendedName>
</protein>
<dbReference type="AlphaFoldDB" id="A0A8J5X1Q1"/>
<evidence type="ECO:0008006" key="4">
    <source>
        <dbReference type="Google" id="ProtNLM"/>
    </source>
</evidence>
<proteinExistence type="predicted"/>
<gene>
    <name evidence="2" type="ORF">GUJ93_ZPchr0013g36010</name>
</gene>
<evidence type="ECO:0000256" key="1">
    <source>
        <dbReference type="SAM" id="MobiDB-lite"/>
    </source>
</evidence>
<keyword evidence="3" id="KW-1185">Reference proteome</keyword>
<dbReference type="Proteomes" id="UP000729402">
    <property type="component" value="Unassembled WGS sequence"/>
</dbReference>
<feature type="region of interest" description="Disordered" evidence="1">
    <location>
        <begin position="100"/>
        <end position="152"/>
    </location>
</feature>
<dbReference type="EMBL" id="JAAALK010000079">
    <property type="protein sequence ID" value="KAG8099879.1"/>
    <property type="molecule type" value="Genomic_DNA"/>
</dbReference>
<reference evidence="2" key="2">
    <citation type="submission" date="2021-02" db="EMBL/GenBank/DDBJ databases">
        <authorList>
            <person name="Kimball J.A."/>
            <person name="Haas M.W."/>
            <person name="Macchietto M."/>
            <person name="Kono T."/>
            <person name="Duquette J."/>
            <person name="Shao M."/>
        </authorList>
    </citation>
    <scope>NUCLEOTIDE SEQUENCE</scope>
    <source>
        <tissue evidence="2">Fresh leaf tissue</tissue>
    </source>
</reference>
<accession>A0A8J5X1Q1</accession>
<organism evidence="2 3">
    <name type="scientific">Zizania palustris</name>
    <name type="common">Northern wild rice</name>
    <dbReference type="NCBI Taxonomy" id="103762"/>
    <lineage>
        <taxon>Eukaryota</taxon>
        <taxon>Viridiplantae</taxon>
        <taxon>Streptophyta</taxon>
        <taxon>Embryophyta</taxon>
        <taxon>Tracheophyta</taxon>
        <taxon>Spermatophyta</taxon>
        <taxon>Magnoliopsida</taxon>
        <taxon>Liliopsida</taxon>
        <taxon>Poales</taxon>
        <taxon>Poaceae</taxon>
        <taxon>BOP clade</taxon>
        <taxon>Oryzoideae</taxon>
        <taxon>Oryzeae</taxon>
        <taxon>Zizaniinae</taxon>
        <taxon>Zizania</taxon>
    </lineage>
</organism>
<reference evidence="2" key="1">
    <citation type="journal article" date="2021" name="bioRxiv">
        <title>Whole Genome Assembly and Annotation of Northern Wild Rice, Zizania palustris L., Supports a Whole Genome Duplication in the Zizania Genus.</title>
        <authorList>
            <person name="Haas M."/>
            <person name="Kono T."/>
            <person name="Macchietto M."/>
            <person name="Millas R."/>
            <person name="McGilp L."/>
            <person name="Shao M."/>
            <person name="Duquette J."/>
            <person name="Hirsch C.N."/>
            <person name="Kimball J."/>
        </authorList>
    </citation>
    <scope>NUCLEOTIDE SEQUENCE</scope>
    <source>
        <tissue evidence="2">Fresh leaf tissue</tissue>
    </source>
</reference>
<sequence>MAADFSFPSSAGLAPPFFGSPRSSPDSVFTRRRPLPRWSPCAAAAPVPFRCRAPSNRLSFSPEDSWAQSAEASRRVRALFSVEPWRNEAACSALDSEGSSAGGSFARAGGGVRHQERRRREPGGRTRASCGVGRNTRRRDSQPRVEPCTNNDMDRHSKIPLFDGKDFAYWKVRMEAYLLSQGSTIWEIVDSEYTIPETRITQTEKEQYECNNKGNLEHFGCFS</sequence>
<comment type="caution">
    <text evidence="2">The sequence shown here is derived from an EMBL/GenBank/DDBJ whole genome shotgun (WGS) entry which is preliminary data.</text>
</comment>
<feature type="region of interest" description="Disordered" evidence="1">
    <location>
        <begin position="1"/>
        <end position="31"/>
    </location>
</feature>
<name>A0A8J5X1Q1_ZIZPA</name>